<keyword evidence="4" id="KW-1185">Reference proteome</keyword>
<dbReference type="InterPro" id="IPR056725">
    <property type="entry name" value="DUF7823"/>
</dbReference>
<dbReference type="Proteomes" id="UP000194204">
    <property type="component" value="Unassembled WGS sequence"/>
</dbReference>
<name>A0A1Y2SNB1_9GAMM</name>
<sequence length="258" mass="29720">MSELIKSENTYHLTDDNARQVGALGWALRQLRKGNKVRRSDWDDAEQLRFVPRKPDAEGQGDYLAHLDKHNKQGNWAPWQPTQEDLMAEDWEQVKEAVKPEPETGDNTLMFDLTTGMFTVRGMQQFPHFYGYTDTMMGYPTIPVTLGTLSITQNTTVIDKIMNIMWEEPKDTQSTLALYWYVQGASSVVSELFKKALQITVEGVTYNLGVPEVSSSKPDDYRFKYVYNVNSELRTEAQKFSALFKQVDQTKRYSCSWN</sequence>
<dbReference type="EMBL" id="MUBK01000016">
    <property type="protein sequence ID" value="OTA19620.1"/>
    <property type="molecule type" value="Genomic_DNA"/>
</dbReference>
<dbReference type="STRING" id="40578.Xbed_02121"/>
<dbReference type="Pfam" id="PF11195">
    <property type="entry name" value="Tad2-like"/>
    <property type="match status" value="1"/>
</dbReference>
<accession>A0A1Y2SNB1</accession>
<dbReference type="Pfam" id="PF25136">
    <property type="entry name" value="DUF7823"/>
    <property type="match status" value="1"/>
</dbReference>
<organism evidence="3 4">
    <name type="scientific">Xenorhabdus beddingii</name>
    <dbReference type="NCBI Taxonomy" id="40578"/>
    <lineage>
        <taxon>Bacteria</taxon>
        <taxon>Pseudomonadati</taxon>
        <taxon>Pseudomonadota</taxon>
        <taxon>Gammaproteobacteria</taxon>
        <taxon>Enterobacterales</taxon>
        <taxon>Morganellaceae</taxon>
        <taxon>Xenorhabdus</taxon>
    </lineage>
</organism>
<dbReference type="InterPro" id="IPR021361">
    <property type="entry name" value="Tad2-like_dom"/>
</dbReference>
<feature type="domain" description="DUF7823" evidence="2">
    <location>
        <begin position="144"/>
        <end position="258"/>
    </location>
</feature>
<reference evidence="3 4" key="1">
    <citation type="submission" date="2017-01" db="EMBL/GenBank/DDBJ databases">
        <title>Deconstructing symbiosis and pathogenesis requirements using a combined genomic-metabolomic approach.</title>
        <authorList>
            <person name="Tobias N.J."/>
            <person name="Wolff H."/>
            <person name="Djahanschiri B."/>
            <person name="Ebersberger I."/>
            <person name="Bode H.B."/>
        </authorList>
    </citation>
    <scope>NUCLEOTIDE SEQUENCE [LARGE SCALE GENOMIC DNA]</scope>
    <source>
        <strain evidence="3 4">DSM 4764</strain>
    </source>
</reference>
<evidence type="ECO:0000259" key="1">
    <source>
        <dbReference type="Pfam" id="PF11195"/>
    </source>
</evidence>
<evidence type="ECO:0000313" key="3">
    <source>
        <dbReference type="EMBL" id="OTA19620.1"/>
    </source>
</evidence>
<evidence type="ECO:0000259" key="2">
    <source>
        <dbReference type="Pfam" id="PF25136"/>
    </source>
</evidence>
<evidence type="ECO:0000313" key="4">
    <source>
        <dbReference type="Proteomes" id="UP000194204"/>
    </source>
</evidence>
<dbReference type="AlphaFoldDB" id="A0A1Y2SNB1"/>
<dbReference type="RefSeq" id="WP_086112882.1">
    <property type="nucleotide sequence ID" value="NZ_CAWNHF010000068.1"/>
</dbReference>
<comment type="caution">
    <text evidence="3">The sequence shown here is derived from an EMBL/GenBank/DDBJ whole genome shotgun (WGS) entry which is preliminary data.</text>
</comment>
<proteinExistence type="predicted"/>
<gene>
    <name evidence="3" type="ORF">Xbed_02121</name>
</gene>
<protein>
    <submittedName>
        <fullName evidence="3">Uncharacterized protein</fullName>
    </submittedName>
</protein>
<dbReference type="OrthoDB" id="6448141at2"/>
<feature type="domain" description="Thoeris anti-defense 2-like" evidence="1">
    <location>
        <begin position="24"/>
        <end position="93"/>
    </location>
</feature>